<sequence length="228" mass="25162">LTLLFLLPATMLADPSLHRNNDSDLAALLAFKAQCSDPLDILGRNWTTGTSFCHWVGVSCSRRLQRVTALVLPGIPLQGTVSSYLELAFMGKASRKSDVFSFGIMFLEVFTGKRPTNPNFIGESSLRQWVSQAFPARLVNVVDEKLLQGEEITRYGPCGFHHQRNTSELASSSTAWNIDFLVSTFELGLECSSDSPDQRMSMSDVVVRLKNMKKDYSASIATTQGADD</sequence>
<dbReference type="Proteomes" id="UP000015105">
    <property type="component" value="Chromosome 4D"/>
</dbReference>
<dbReference type="InterPro" id="IPR052451">
    <property type="entry name" value="Ser/Thr_kinase-like"/>
</dbReference>
<evidence type="ECO:0000256" key="1">
    <source>
        <dbReference type="ARBA" id="ARBA00004370"/>
    </source>
</evidence>
<dbReference type="InterPro" id="IPR013210">
    <property type="entry name" value="LRR_N_plant-typ"/>
</dbReference>
<keyword evidence="6" id="KW-1185">Reference proteome</keyword>
<keyword evidence="2" id="KW-0433">Leucine-rich repeat</keyword>
<dbReference type="Gene3D" id="1.10.510.10">
    <property type="entry name" value="Transferase(Phosphotransferase) domain 1"/>
    <property type="match status" value="1"/>
</dbReference>
<dbReference type="Gene3D" id="3.80.10.10">
    <property type="entry name" value="Ribonuclease Inhibitor"/>
    <property type="match status" value="1"/>
</dbReference>
<reference evidence="5" key="3">
    <citation type="journal article" date="2017" name="Nature">
        <title>Genome sequence of the progenitor of the wheat D genome Aegilops tauschii.</title>
        <authorList>
            <person name="Luo M.C."/>
            <person name="Gu Y.Q."/>
            <person name="Puiu D."/>
            <person name="Wang H."/>
            <person name="Twardziok S.O."/>
            <person name="Deal K.R."/>
            <person name="Huo N."/>
            <person name="Zhu T."/>
            <person name="Wang L."/>
            <person name="Wang Y."/>
            <person name="McGuire P.E."/>
            <person name="Liu S."/>
            <person name="Long H."/>
            <person name="Ramasamy R.K."/>
            <person name="Rodriguez J.C."/>
            <person name="Van S.L."/>
            <person name="Yuan L."/>
            <person name="Wang Z."/>
            <person name="Xia Z."/>
            <person name="Xiao L."/>
            <person name="Anderson O.D."/>
            <person name="Ouyang S."/>
            <person name="Liang Y."/>
            <person name="Zimin A.V."/>
            <person name="Pertea G."/>
            <person name="Qi P."/>
            <person name="Bennetzen J.L."/>
            <person name="Dai X."/>
            <person name="Dawson M.W."/>
            <person name="Muller H.G."/>
            <person name="Kugler K."/>
            <person name="Rivarola-Duarte L."/>
            <person name="Spannagl M."/>
            <person name="Mayer K.F.X."/>
            <person name="Lu F.H."/>
            <person name="Bevan M.W."/>
            <person name="Leroy P."/>
            <person name="Li P."/>
            <person name="You F.M."/>
            <person name="Sun Q."/>
            <person name="Liu Z."/>
            <person name="Lyons E."/>
            <person name="Wicker T."/>
            <person name="Salzberg S.L."/>
            <person name="Devos K.M."/>
            <person name="Dvorak J."/>
        </authorList>
    </citation>
    <scope>NUCLEOTIDE SEQUENCE [LARGE SCALE GENOMIC DNA]</scope>
    <source>
        <strain evidence="5">cv. AL8/78</strain>
    </source>
</reference>
<evidence type="ECO:0000259" key="4">
    <source>
        <dbReference type="Pfam" id="PF08263"/>
    </source>
</evidence>
<dbReference type="PANTHER" id="PTHR48008:SF14">
    <property type="entry name" value="PROTEIN KINASE DOMAIN-CONTAINING PROTEIN"/>
    <property type="match status" value="1"/>
</dbReference>
<proteinExistence type="predicted"/>
<dbReference type="Gramene" id="AET4Gv20829200.2">
    <property type="protein sequence ID" value="AET4Gv20829200.2"/>
    <property type="gene ID" value="AET4Gv20829200"/>
</dbReference>
<evidence type="ECO:0000313" key="6">
    <source>
        <dbReference type="Proteomes" id="UP000015105"/>
    </source>
</evidence>
<accession>A0A453J7Z7</accession>
<feature type="domain" description="Leucine-rich repeat-containing N-terminal plant-type" evidence="4">
    <location>
        <begin position="22"/>
        <end position="61"/>
    </location>
</feature>
<evidence type="ECO:0000313" key="5">
    <source>
        <dbReference type="EnsemblPlants" id="AET4Gv20829200.2"/>
    </source>
</evidence>
<dbReference type="AlphaFoldDB" id="A0A453J7Z7"/>
<reference evidence="5" key="5">
    <citation type="journal article" date="2021" name="G3 (Bethesda)">
        <title>Aegilops tauschii genome assembly Aet v5.0 features greater sequence contiguity and improved annotation.</title>
        <authorList>
            <person name="Wang L."/>
            <person name="Zhu T."/>
            <person name="Rodriguez J.C."/>
            <person name="Deal K.R."/>
            <person name="Dubcovsky J."/>
            <person name="McGuire P.E."/>
            <person name="Lux T."/>
            <person name="Spannagl M."/>
            <person name="Mayer K.F.X."/>
            <person name="Baldrich P."/>
            <person name="Meyers B.C."/>
            <person name="Huo N."/>
            <person name="Gu Y.Q."/>
            <person name="Zhou H."/>
            <person name="Devos K.M."/>
            <person name="Bennetzen J.L."/>
            <person name="Unver T."/>
            <person name="Budak H."/>
            <person name="Gulick P.J."/>
            <person name="Galiba G."/>
            <person name="Kalapos B."/>
            <person name="Nelson D.R."/>
            <person name="Li P."/>
            <person name="You F.M."/>
            <person name="Luo M.C."/>
            <person name="Dvorak J."/>
        </authorList>
    </citation>
    <scope>NUCLEOTIDE SEQUENCE [LARGE SCALE GENOMIC DNA]</scope>
    <source>
        <strain evidence="5">cv. AL8/78</strain>
    </source>
</reference>
<reference evidence="6" key="1">
    <citation type="journal article" date="2014" name="Science">
        <title>Ancient hybridizations among the ancestral genomes of bread wheat.</title>
        <authorList>
            <consortium name="International Wheat Genome Sequencing Consortium,"/>
            <person name="Marcussen T."/>
            <person name="Sandve S.R."/>
            <person name="Heier L."/>
            <person name="Spannagl M."/>
            <person name="Pfeifer M."/>
            <person name="Jakobsen K.S."/>
            <person name="Wulff B.B."/>
            <person name="Steuernagel B."/>
            <person name="Mayer K.F."/>
            <person name="Olsen O.A."/>
        </authorList>
    </citation>
    <scope>NUCLEOTIDE SEQUENCE [LARGE SCALE GENOMIC DNA]</scope>
    <source>
        <strain evidence="6">cv. AL8/78</strain>
    </source>
</reference>
<dbReference type="InterPro" id="IPR011009">
    <property type="entry name" value="Kinase-like_dom_sf"/>
</dbReference>
<organism evidence="5 6">
    <name type="scientific">Aegilops tauschii subsp. strangulata</name>
    <name type="common">Goatgrass</name>
    <dbReference type="NCBI Taxonomy" id="200361"/>
    <lineage>
        <taxon>Eukaryota</taxon>
        <taxon>Viridiplantae</taxon>
        <taxon>Streptophyta</taxon>
        <taxon>Embryophyta</taxon>
        <taxon>Tracheophyta</taxon>
        <taxon>Spermatophyta</taxon>
        <taxon>Magnoliopsida</taxon>
        <taxon>Liliopsida</taxon>
        <taxon>Poales</taxon>
        <taxon>Poaceae</taxon>
        <taxon>BOP clade</taxon>
        <taxon>Pooideae</taxon>
        <taxon>Triticodae</taxon>
        <taxon>Triticeae</taxon>
        <taxon>Triticinae</taxon>
        <taxon>Aegilops</taxon>
    </lineage>
</organism>
<reference evidence="6" key="2">
    <citation type="journal article" date="2017" name="Nat. Plants">
        <title>The Aegilops tauschii genome reveals multiple impacts of transposons.</title>
        <authorList>
            <person name="Zhao G."/>
            <person name="Zou C."/>
            <person name="Li K."/>
            <person name="Wang K."/>
            <person name="Li T."/>
            <person name="Gao L."/>
            <person name="Zhang X."/>
            <person name="Wang H."/>
            <person name="Yang Z."/>
            <person name="Liu X."/>
            <person name="Jiang W."/>
            <person name="Mao L."/>
            <person name="Kong X."/>
            <person name="Jiao Y."/>
            <person name="Jia J."/>
        </authorList>
    </citation>
    <scope>NUCLEOTIDE SEQUENCE [LARGE SCALE GENOMIC DNA]</scope>
    <source>
        <strain evidence="6">cv. AL8/78</strain>
    </source>
</reference>
<dbReference type="GO" id="GO:0016020">
    <property type="term" value="C:membrane"/>
    <property type="evidence" value="ECO:0007669"/>
    <property type="project" value="UniProtKB-SubCell"/>
</dbReference>
<keyword evidence="3" id="KW-0677">Repeat</keyword>
<dbReference type="EnsemblPlants" id="AET4Gv20829200.2">
    <property type="protein sequence ID" value="AET4Gv20829200.2"/>
    <property type="gene ID" value="AET4Gv20829200"/>
</dbReference>
<evidence type="ECO:0000256" key="3">
    <source>
        <dbReference type="ARBA" id="ARBA00022737"/>
    </source>
</evidence>
<evidence type="ECO:0000256" key="2">
    <source>
        <dbReference type="ARBA" id="ARBA00022614"/>
    </source>
</evidence>
<dbReference type="SUPFAM" id="SSF56112">
    <property type="entry name" value="Protein kinase-like (PK-like)"/>
    <property type="match status" value="1"/>
</dbReference>
<dbReference type="PANTHER" id="PTHR48008">
    <property type="entry name" value="LEUCINE-RICH REPEAT RECEPTOR-LIKE PROTEIN KINASE IMK3-RELATED"/>
    <property type="match status" value="1"/>
</dbReference>
<reference evidence="5" key="4">
    <citation type="submission" date="2019-03" db="UniProtKB">
        <authorList>
            <consortium name="EnsemblPlants"/>
        </authorList>
    </citation>
    <scope>IDENTIFICATION</scope>
</reference>
<protein>
    <recommendedName>
        <fullName evidence="4">Leucine-rich repeat-containing N-terminal plant-type domain-containing protein</fullName>
    </recommendedName>
</protein>
<comment type="subcellular location">
    <subcellularLocation>
        <location evidence="1">Membrane</location>
    </subcellularLocation>
</comment>
<name>A0A453J7Z7_AEGTS</name>
<dbReference type="InterPro" id="IPR032675">
    <property type="entry name" value="LRR_dom_sf"/>
</dbReference>
<dbReference type="Pfam" id="PF08263">
    <property type="entry name" value="LRRNT_2"/>
    <property type="match status" value="1"/>
</dbReference>